<dbReference type="AlphaFoldDB" id="A0A0L0DG76"/>
<dbReference type="Proteomes" id="UP000054408">
    <property type="component" value="Unassembled WGS sequence"/>
</dbReference>
<dbReference type="EMBL" id="GL349465">
    <property type="protein sequence ID" value="KNC51185.1"/>
    <property type="molecule type" value="Genomic_DNA"/>
</dbReference>
<sequence length="424" mass="44312">MGQVEVLVSAMEGRGILCPTGTAEQLEVVVTTESGQGHDDHHGQEDGQEDGQSRSALAAGFGSSRRRGNTPVWSAQLVVPADGAAGVTVALRAGKEIIGERSFTLADIKSRLSPTQYVWFYLTPPPASAHSVRTHDDGAVGHLKLRICLVERVEVTDKIRRVLAGSAADAETFSTAAADSAYDGGPIPRASSTTVFGAVDEQSFALHGAAAGTSDGPSADAPAAPAAAPAPPQYSARVQSAVDAIAGIEGALEQWKREKQGERVQQLQAHFANYSGTQTFVPPHAPPPAAYHSQAVLSSQARGGLADPRLPPSPQQVPSLQALNPTQRHVSNTLDTTLRRGPPTMAQPRLAGGPGMPPMWMPAGGPAPRPAAPARPRGETHLHYLQRLKEQPAAPMMMQPQTPGYGMAYGAPAVPFGPPRGGAW</sequence>
<reference evidence="2 3" key="1">
    <citation type="submission" date="2010-05" db="EMBL/GenBank/DDBJ databases">
        <title>The Genome Sequence of Thecamonas trahens ATCC 50062.</title>
        <authorList>
            <consortium name="The Broad Institute Genome Sequencing Platform"/>
            <person name="Russ C."/>
            <person name="Cuomo C."/>
            <person name="Shea T."/>
            <person name="Young S.K."/>
            <person name="Zeng Q."/>
            <person name="Koehrsen M."/>
            <person name="Haas B."/>
            <person name="Borodovsky M."/>
            <person name="Guigo R."/>
            <person name="Alvarado L."/>
            <person name="Berlin A."/>
            <person name="Bochicchio J."/>
            <person name="Borenstein D."/>
            <person name="Chapman S."/>
            <person name="Chen Z."/>
            <person name="Freedman E."/>
            <person name="Gellesch M."/>
            <person name="Goldberg J."/>
            <person name="Griggs A."/>
            <person name="Gujja S."/>
            <person name="Heilman E."/>
            <person name="Heiman D."/>
            <person name="Hepburn T."/>
            <person name="Howarth C."/>
            <person name="Jen D."/>
            <person name="Larson L."/>
            <person name="Mehta T."/>
            <person name="Park D."/>
            <person name="Pearson M."/>
            <person name="Roberts A."/>
            <person name="Saif S."/>
            <person name="Shenoy N."/>
            <person name="Sisk P."/>
            <person name="Stolte C."/>
            <person name="Sykes S."/>
            <person name="Thomson T."/>
            <person name="Walk T."/>
            <person name="White J."/>
            <person name="Yandava C."/>
            <person name="Burger G."/>
            <person name="Gray M.W."/>
            <person name="Holland P.W.H."/>
            <person name="King N."/>
            <person name="Lang F.B.F."/>
            <person name="Roger A.J."/>
            <person name="Ruiz-Trillo I."/>
            <person name="Lander E."/>
            <person name="Nusbaum C."/>
        </authorList>
    </citation>
    <scope>NUCLEOTIDE SEQUENCE [LARGE SCALE GENOMIC DNA]</scope>
    <source>
        <strain evidence="2 3">ATCC 50062</strain>
    </source>
</reference>
<feature type="region of interest" description="Disordered" evidence="1">
    <location>
        <begin position="298"/>
        <end position="355"/>
    </location>
</feature>
<feature type="region of interest" description="Disordered" evidence="1">
    <location>
        <begin position="209"/>
        <end position="232"/>
    </location>
</feature>
<feature type="compositionally biased region" description="Low complexity" evidence="1">
    <location>
        <begin position="217"/>
        <end position="227"/>
    </location>
</feature>
<dbReference type="GeneID" id="25565679"/>
<dbReference type="RefSeq" id="XP_013756386.1">
    <property type="nucleotide sequence ID" value="XM_013900932.1"/>
</dbReference>
<feature type="compositionally biased region" description="Polar residues" evidence="1">
    <location>
        <begin position="324"/>
        <end position="336"/>
    </location>
</feature>
<evidence type="ECO:0008006" key="4">
    <source>
        <dbReference type="Google" id="ProtNLM"/>
    </source>
</evidence>
<evidence type="ECO:0000256" key="1">
    <source>
        <dbReference type="SAM" id="MobiDB-lite"/>
    </source>
</evidence>
<protein>
    <recommendedName>
        <fullName evidence="4">C2 domain-containing protein</fullName>
    </recommendedName>
</protein>
<organism evidence="2 3">
    <name type="scientific">Thecamonas trahens ATCC 50062</name>
    <dbReference type="NCBI Taxonomy" id="461836"/>
    <lineage>
        <taxon>Eukaryota</taxon>
        <taxon>Apusozoa</taxon>
        <taxon>Apusomonadida</taxon>
        <taxon>Apusomonadidae</taxon>
        <taxon>Thecamonas</taxon>
    </lineage>
</organism>
<keyword evidence="3" id="KW-1185">Reference proteome</keyword>
<accession>A0A0L0DG76</accession>
<gene>
    <name evidence="2" type="ORF">AMSG_06536</name>
</gene>
<evidence type="ECO:0000313" key="2">
    <source>
        <dbReference type="EMBL" id="KNC51185.1"/>
    </source>
</evidence>
<proteinExistence type="predicted"/>
<feature type="compositionally biased region" description="Basic and acidic residues" evidence="1">
    <location>
        <begin position="36"/>
        <end position="45"/>
    </location>
</feature>
<feature type="region of interest" description="Disordered" evidence="1">
    <location>
        <begin position="33"/>
        <end position="55"/>
    </location>
</feature>
<name>A0A0L0DG76_THETB</name>
<evidence type="ECO:0000313" key="3">
    <source>
        <dbReference type="Proteomes" id="UP000054408"/>
    </source>
</evidence>